<dbReference type="GO" id="GO:0071949">
    <property type="term" value="F:FAD binding"/>
    <property type="evidence" value="ECO:0007669"/>
    <property type="project" value="InterPro"/>
</dbReference>
<dbReference type="InterPro" id="IPR036250">
    <property type="entry name" value="AcylCo_DH-like_C"/>
</dbReference>
<evidence type="ECO:0000256" key="9">
    <source>
        <dbReference type="ARBA" id="ARBA00023098"/>
    </source>
</evidence>
<evidence type="ECO:0000259" key="11">
    <source>
        <dbReference type="Pfam" id="PF01756"/>
    </source>
</evidence>
<dbReference type="GO" id="GO:0055088">
    <property type="term" value="P:lipid homeostasis"/>
    <property type="evidence" value="ECO:0007669"/>
    <property type="project" value="TreeGrafter"/>
</dbReference>
<feature type="binding site" evidence="10">
    <location>
        <position position="354"/>
    </location>
    <ligand>
        <name>FAD</name>
        <dbReference type="ChEBI" id="CHEBI:57692"/>
    </ligand>
</feature>
<protein>
    <recommendedName>
        <fullName evidence="4">acyl-CoA oxidase</fullName>
        <ecNumber evidence="4">1.3.3.6</ecNumber>
    </recommendedName>
</protein>
<dbReference type="Gene3D" id="2.40.110.10">
    <property type="entry name" value="Butyryl-CoA Dehydrogenase, subunit A, domain 2"/>
    <property type="match status" value="1"/>
</dbReference>
<keyword evidence="7" id="KW-0276">Fatty acid metabolism</keyword>
<dbReference type="GO" id="GO:0033540">
    <property type="term" value="P:fatty acid beta-oxidation using acyl-CoA oxidase"/>
    <property type="evidence" value="ECO:0007669"/>
    <property type="project" value="TreeGrafter"/>
</dbReference>
<dbReference type="InterPro" id="IPR006091">
    <property type="entry name" value="Acyl-CoA_Oxase/DH_mid-dom"/>
</dbReference>
<evidence type="ECO:0000256" key="6">
    <source>
        <dbReference type="ARBA" id="ARBA00022827"/>
    </source>
</evidence>
<comment type="cofactor">
    <cofactor evidence="2">
        <name>FAD</name>
        <dbReference type="ChEBI" id="CHEBI:57692"/>
    </cofactor>
</comment>
<keyword evidence="9" id="KW-0443">Lipid metabolism</keyword>
<dbReference type="InterPro" id="IPR012258">
    <property type="entry name" value="Acyl-CoA_oxidase"/>
</dbReference>
<dbReference type="InterPro" id="IPR002655">
    <property type="entry name" value="Acyl-CoA_oxidase_C"/>
</dbReference>
<feature type="domain" description="Acyl-CoA oxidase/dehydrogenase middle" evidence="12">
    <location>
        <begin position="350"/>
        <end position="458"/>
    </location>
</feature>
<dbReference type="PANTHER" id="PTHR10909:SF352">
    <property type="entry name" value="ACYL-COENZYME A OXIDASE-LIKE PROTEIN"/>
    <property type="match status" value="1"/>
</dbReference>
<name>A0AAV5FIZ9_ELECO</name>
<dbReference type="GO" id="GO:0003997">
    <property type="term" value="F:acyl-CoA oxidase activity"/>
    <property type="evidence" value="ECO:0007669"/>
    <property type="project" value="UniProtKB-EC"/>
</dbReference>
<dbReference type="FunFam" id="1.20.140.10:FF:000007">
    <property type="entry name" value="Acyl-coenzyme A oxidase"/>
    <property type="match status" value="1"/>
</dbReference>
<dbReference type="InterPro" id="IPR009100">
    <property type="entry name" value="AcylCoA_DH/oxidase_NM_dom_sf"/>
</dbReference>
<comment type="caution">
    <text evidence="14">The sequence shown here is derived from an EMBL/GenBank/DDBJ whole genome shotgun (WGS) entry which is preliminary data.</text>
</comment>
<dbReference type="Pfam" id="PF22924">
    <property type="entry name" value="ACOX_C_alpha1"/>
    <property type="match status" value="1"/>
</dbReference>
<evidence type="ECO:0000259" key="12">
    <source>
        <dbReference type="Pfam" id="PF02770"/>
    </source>
</evidence>
<dbReference type="AlphaFoldDB" id="A0AAV5FIZ9"/>
<dbReference type="SUPFAM" id="SSF56645">
    <property type="entry name" value="Acyl-CoA dehydrogenase NM domain-like"/>
    <property type="match status" value="1"/>
</dbReference>
<evidence type="ECO:0000256" key="7">
    <source>
        <dbReference type="ARBA" id="ARBA00022832"/>
    </source>
</evidence>
<dbReference type="SUPFAM" id="SSF47203">
    <property type="entry name" value="Acyl-CoA dehydrogenase C-terminal domain-like"/>
    <property type="match status" value="2"/>
</dbReference>
<evidence type="ECO:0000256" key="1">
    <source>
        <dbReference type="ARBA" id="ARBA00001201"/>
    </source>
</evidence>
<keyword evidence="6 10" id="KW-0274">FAD</keyword>
<feature type="domain" description="Acyl-CoA oxidase C-terminal" evidence="11">
    <location>
        <begin position="652"/>
        <end position="784"/>
    </location>
</feature>
<reference evidence="14" key="2">
    <citation type="submission" date="2021-12" db="EMBL/GenBank/DDBJ databases">
        <title>Resequencing data analysis of finger millet.</title>
        <authorList>
            <person name="Hatakeyama M."/>
            <person name="Aluri S."/>
            <person name="Balachadran M.T."/>
            <person name="Sivarajan S.R."/>
            <person name="Poveda L."/>
            <person name="Shimizu-Inatsugi R."/>
            <person name="Schlapbach R."/>
            <person name="Sreeman S.M."/>
            <person name="Shimizu K.K."/>
        </authorList>
    </citation>
    <scope>NUCLEOTIDE SEQUENCE</scope>
</reference>
<dbReference type="PANTHER" id="PTHR10909">
    <property type="entry name" value="ELECTRON TRANSPORT OXIDOREDUCTASE"/>
    <property type="match status" value="1"/>
</dbReference>
<dbReference type="FunFam" id="2.40.110.10:FF:000005">
    <property type="entry name" value="Acyl-coenzyme A oxidase"/>
    <property type="match status" value="1"/>
</dbReference>
<dbReference type="Proteomes" id="UP001054889">
    <property type="component" value="Unassembled WGS sequence"/>
</dbReference>
<dbReference type="GO" id="GO:0005504">
    <property type="term" value="F:fatty acid binding"/>
    <property type="evidence" value="ECO:0007669"/>
    <property type="project" value="TreeGrafter"/>
</dbReference>
<dbReference type="Pfam" id="PF01756">
    <property type="entry name" value="ACOX"/>
    <property type="match status" value="1"/>
</dbReference>
<dbReference type="InterPro" id="IPR055060">
    <property type="entry name" value="ACOX_C_alpha1"/>
</dbReference>
<proteinExistence type="inferred from homology"/>
<evidence type="ECO:0000256" key="4">
    <source>
        <dbReference type="ARBA" id="ARBA00012870"/>
    </source>
</evidence>
<feature type="domain" description="Acyl-CoA oxidase C-alpha1" evidence="13">
    <location>
        <begin position="497"/>
        <end position="603"/>
    </location>
</feature>
<evidence type="ECO:0000256" key="5">
    <source>
        <dbReference type="ARBA" id="ARBA00022630"/>
    </source>
</evidence>
<dbReference type="PIRSF" id="PIRSF000168">
    <property type="entry name" value="Acyl-CoA_oxidase"/>
    <property type="match status" value="1"/>
</dbReference>
<dbReference type="Pfam" id="PF02770">
    <property type="entry name" value="Acyl-CoA_dh_M"/>
    <property type="match status" value="1"/>
</dbReference>
<comment type="catalytic activity">
    <reaction evidence="1">
        <text>a 2,3-saturated acyl-CoA + O2 = a (2E)-enoyl-CoA + H2O2</text>
        <dbReference type="Rhea" id="RHEA:38959"/>
        <dbReference type="ChEBI" id="CHEBI:15379"/>
        <dbReference type="ChEBI" id="CHEBI:16240"/>
        <dbReference type="ChEBI" id="CHEBI:58856"/>
        <dbReference type="ChEBI" id="CHEBI:65111"/>
        <dbReference type="EC" id="1.3.3.6"/>
    </reaction>
</comment>
<gene>
    <name evidence="14" type="primary">gb23457</name>
    <name evidence="14" type="ORF">PR202_gb23457</name>
</gene>
<accession>A0AAV5FIZ9</accession>
<evidence type="ECO:0000256" key="8">
    <source>
        <dbReference type="ARBA" id="ARBA00023002"/>
    </source>
</evidence>
<keyword evidence="8" id="KW-0560">Oxidoreductase</keyword>
<evidence type="ECO:0000256" key="3">
    <source>
        <dbReference type="ARBA" id="ARBA00006288"/>
    </source>
</evidence>
<dbReference type="GO" id="GO:0005777">
    <property type="term" value="C:peroxisome"/>
    <property type="evidence" value="ECO:0007669"/>
    <property type="project" value="InterPro"/>
</dbReference>
<reference evidence="14" key="1">
    <citation type="journal article" date="2018" name="DNA Res.">
        <title>Multiple hybrid de novo genome assembly of finger millet, an orphan allotetraploid crop.</title>
        <authorList>
            <person name="Hatakeyama M."/>
            <person name="Aluri S."/>
            <person name="Balachadran M.T."/>
            <person name="Sivarajan S.R."/>
            <person name="Patrignani A."/>
            <person name="Gruter S."/>
            <person name="Poveda L."/>
            <person name="Shimizu-Inatsugi R."/>
            <person name="Baeten J."/>
            <person name="Francoijs K.J."/>
            <person name="Nataraja K.N."/>
            <person name="Reddy Y.A.N."/>
            <person name="Phadnis S."/>
            <person name="Ravikumar R.L."/>
            <person name="Schlapbach R."/>
            <person name="Sreeman S.M."/>
            <person name="Shimizu K.K."/>
        </authorList>
    </citation>
    <scope>NUCLEOTIDE SEQUENCE</scope>
</reference>
<evidence type="ECO:0000256" key="2">
    <source>
        <dbReference type="ARBA" id="ARBA00001974"/>
    </source>
</evidence>
<comment type="similarity">
    <text evidence="3">Belongs to the acyl-CoA oxidase family.</text>
</comment>
<dbReference type="EMBL" id="BQKI01000085">
    <property type="protein sequence ID" value="GJN34762.1"/>
    <property type="molecule type" value="Genomic_DNA"/>
</dbReference>
<dbReference type="EC" id="1.3.3.6" evidence="4"/>
<feature type="binding site" evidence="10">
    <location>
        <position position="393"/>
    </location>
    <ligand>
        <name>FAD</name>
        <dbReference type="ChEBI" id="CHEBI:57692"/>
    </ligand>
</feature>
<sequence>MDPNLSPVGRRAAAIARHLAAVLPAPPRLAPPVEAAPCLSYAPPESNEATQAFHPAELRALLDGHHLRERDWVFGAMEESPLFCRRSRGGGRVFVSPDYNEGKEGQREATMRRIAYLASRGVFRGWLTEPGPDAELRKLALLECLGVYDHSLGIKTGPSMLFHALCLSPLAVPATRLSAAIHALVTPQPSLLQGPTMEPASSSPAARRAVAIVRHLAGATTSSLGLGTSCCLAYVPPESTEPLPAFVPVDLRRLLDGHNLATRDWLFRVMEESPLFCCARRGLGGSVRVFAWPDFNESNKEEQREATMRRVGYLARRGVFRRGSAIKFLGTKRHHDKWLVDTENYVIKGCFAMTELGHGSNVRGIETVATYDSKTREFIINTPCESAQKYWIGGAANHATHTIVFAQLHINGRNEGVHAFVAQIRDEDGNVLPNIHIADCGHKIGLNGVDNGRIWFQNICVPRENLLNLVADVLPDGQYVSMINDPDQRFAAFLSPLTLGRVNIAVNAAYISKLGLAIAVRYGLSRRAFSITPDGPEMLLLDYPSHQRRLLPLVAKVCLYSSAGNFMKKMYVKRTPEMSKAIHIYSSALKATLTWQNMTTLQVSKALYAEFLSAQKKTKPFKGLGLDHLNGPIPVIPDNLTSSIFRSSKFQMDLFCLRERDLLKRFAEEVSHHIAQGESREKALMLSYQLAEDLAKAFTERTILQIFLEDEMNVLEGSLKEVLGLLRSLYVMVSIDESVSFLRYGHLSRDNVAGVRKEVMKLCSELRPHALAIVSSFGIPDAFLSPLAFDWIEANALSTGSH</sequence>
<dbReference type="InterPro" id="IPR046373">
    <property type="entry name" value="Acyl-CoA_Oxase/DH_mid-dom_sf"/>
</dbReference>
<keyword evidence="5" id="KW-0285">Flavoprotein</keyword>
<dbReference type="Gene3D" id="1.20.140.10">
    <property type="entry name" value="Butyryl-CoA Dehydrogenase, subunit A, domain 3"/>
    <property type="match status" value="2"/>
</dbReference>
<evidence type="ECO:0000313" key="14">
    <source>
        <dbReference type="EMBL" id="GJN34762.1"/>
    </source>
</evidence>
<evidence type="ECO:0000259" key="13">
    <source>
        <dbReference type="Pfam" id="PF22924"/>
    </source>
</evidence>
<evidence type="ECO:0000256" key="10">
    <source>
        <dbReference type="PIRSR" id="PIRSR000168-2"/>
    </source>
</evidence>
<keyword evidence="15" id="KW-1185">Reference proteome</keyword>
<evidence type="ECO:0000313" key="15">
    <source>
        <dbReference type="Proteomes" id="UP001054889"/>
    </source>
</evidence>
<organism evidence="14 15">
    <name type="scientific">Eleusine coracana subsp. coracana</name>
    <dbReference type="NCBI Taxonomy" id="191504"/>
    <lineage>
        <taxon>Eukaryota</taxon>
        <taxon>Viridiplantae</taxon>
        <taxon>Streptophyta</taxon>
        <taxon>Embryophyta</taxon>
        <taxon>Tracheophyta</taxon>
        <taxon>Spermatophyta</taxon>
        <taxon>Magnoliopsida</taxon>
        <taxon>Liliopsida</taxon>
        <taxon>Poales</taxon>
        <taxon>Poaceae</taxon>
        <taxon>PACMAD clade</taxon>
        <taxon>Chloridoideae</taxon>
        <taxon>Cynodonteae</taxon>
        <taxon>Eleusininae</taxon>
        <taxon>Eleusine</taxon>
    </lineage>
</organism>